<sequence>MFGLNQQLAADSSDHSAVLEAIRQHLLGDEVDVQTTFPDNNAAMSGQRENCGEVATKHDMTLNDTVYGHSGGLQLIWNFRDNAIRMREEEMVEPGSNATPYQRHYMGVRRRPWGKYAAEIRDRKKNGPARIWLGTYGTAEEAALAYDRAAYRIRGAKAKLNFPHLIGSNQCEPIPVAGNGWETVSDNGIHQHSSKPKRRATHVNHFVSTGWT</sequence>
<reference evidence="1 2" key="1">
    <citation type="journal article" date="2022" name="DNA Res.">
        <title>Chromosomal-level genome assembly of the orchid tree Bauhinia variegata (Leguminosae; Cercidoideae) supports the allotetraploid origin hypothesis of Bauhinia.</title>
        <authorList>
            <person name="Zhong Y."/>
            <person name="Chen Y."/>
            <person name="Zheng D."/>
            <person name="Pang J."/>
            <person name="Liu Y."/>
            <person name="Luo S."/>
            <person name="Meng S."/>
            <person name="Qian L."/>
            <person name="Wei D."/>
            <person name="Dai S."/>
            <person name="Zhou R."/>
        </authorList>
    </citation>
    <scope>NUCLEOTIDE SEQUENCE [LARGE SCALE GENOMIC DNA]</scope>
    <source>
        <strain evidence="1">BV-YZ2020</strain>
    </source>
</reference>
<gene>
    <name evidence="1" type="ORF">L6164_003548</name>
</gene>
<name>A0ACB9Q1Q2_BAUVA</name>
<evidence type="ECO:0000313" key="1">
    <source>
        <dbReference type="EMBL" id="KAI4354703.1"/>
    </source>
</evidence>
<comment type="caution">
    <text evidence="1">The sequence shown here is derived from an EMBL/GenBank/DDBJ whole genome shotgun (WGS) entry which is preliminary data.</text>
</comment>
<organism evidence="1 2">
    <name type="scientific">Bauhinia variegata</name>
    <name type="common">Purple orchid tree</name>
    <name type="synonym">Phanera variegata</name>
    <dbReference type="NCBI Taxonomy" id="167791"/>
    <lineage>
        <taxon>Eukaryota</taxon>
        <taxon>Viridiplantae</taxon>
        <taxon>Streptophyta</taxon>
        <taxon>Embryophyta</taxon>
        <taxon>Tracheophyta</taxon>
        <taxon>Spermatophyta</taxon>
        <taxon>Magnoliopsida</taxon>
        <taxon>eudicotyledons</taxon>
        <taxon>Gunneridae</taxon>
        <taxon>Pentapetalae</taxon>
        <taxon>rosids</taxon>
        <taxon>fabids</taxon>
        <taxon>Fabales</taxon>
        <taxon>Fabaceae</taxon>
        <taxon>Cercidoideae</taxon>
        <taxon>Cercideae</taxon>
        <taxon>Bauhiniinae</taxon>
        <taxon>Bauhinia</taxon>
    </lineage>
</organism>
<keyword evidence="2" id="KW-1185">Reference proteome</keyword>
<evidence type="ECO:0000313" key="2">
    <source>
        <dbReference type="Proteomes" id="UP000828941"/>
    </source>
</evidence>
<protein>
    <submittedName>
        <fullName evidence="1">Uncharacterized protein</fullName>
    </submittedName>
</protein>
<dbReference type="Proteomes" id="UP000828941">
    <property type="component" value="Chromosome 2"/>
</dbReference>
<accession>A0ACB9Q1Q2</accession>
<dbReference type="EMBL" id="CM039427">
    <property type="protein sequence ID" value="KAI4354703.1"/>
    <property type="molecule type" value="Genomic_DNA"/>
</dbReference>
<proteinExistence type="predicted"/>